<feature type="region of interest" description="Disordered" evidence="1">
    <location>
        <begin position="382"/>
        <end position="406"/>
    </location>
</feature>
<protein>
    <submittedName>
        <fullName evidence="2">Uncharacterized protein</fullName>
    </submittedName>
</protein>
<gene>
    <name evidence="2" type="ORF">ACEWY4_025333</name>
</gene>
<dbReference type="EMBL" id="JBHFQA010000022">
    <property type="protein sequence ID" value="KAL2079589.1"/>
    <property type="molecule type" value="Genomic_DNA"/>
</dbReference>
<feature type="region of interest" description="Disordered" evidence="1">
    <location>
        <begin position="229"/>
        <end position="267"/>
    </location>
</feature>
<dbReference type="Proteomes" id="UP001591681">
    <property type="component" value="Unassembled WGS sequence"/>
</dbReference>
<feature type="compositionally biased region" description="Low complexity" evidence="1">
    <location>
        <begin position="124"/>
        <end position="144"/>
    </location>
</feature>
<comment type="caution">
    <text evidence="2">The sequence shown here is derived from an EMBL/GenBank/DDBJ whole genome shotgun (WGS) entry which is preliminary data.</text>
</comment>
<accession>A0ABD1IXB8</accession>
<name>A0ABD1IXB8_9TELE</name>
<feature type="region of interest" description="Disordered" evidence="1">
    <location>
        <begin position="118"/>
        <end position="158"/>
    </location>
</feature>
<organism evidence="2 3">
    <name type="scientific">Coilia grayii</name>
    <name type="common">Gray's grenadier anchovy</name>
    <dbReference type="NCBI Taxonomy" id="363190"/>
    <lineage>
        <taxon>Eukaryota</taxon>
        <taxon>Metazoa</taxon>
        <taxon>Chordata</taxon>
        <taxon>Craniata</taxon>
        <taxon>Vertebrata</taxon>
        <taxon>Euteleostomi</taxon>
        <taxon>Actinopterygii</taxon>
        <taxon>Neopterygii</taxon>
        <taxon>Teleostei</taxon>
        <taxon>Clupei</taxon>
        <taxon>Clupeiformes</taxon>
        <taxon>Clupeoidei</taxon>
        <taxon>Engraulidae</taxon>
        <taxon>Coilinae</taxon>
        <taxon>Coilia</taxon>
    </lineage>
</organism>
<feature type="compositionally biased region" description="Pro residues" evidence="1">
    <location>
        <begin position="386"/>
        <end position="406"/>
    </location>
</feature>
<keyword evidence="3" id="KW-1185">Reference proteome</keyword>
<feature type="compositionally biased region" description="Basic and acidic residues" evidence="1">
    <location>
        <begin position="250"/>
        <end position="264"/>
    </location>
</feature>
<proteinExistence type="predicted"/>
<feature type="compositionally biased region" description="Basic and acidic residues" evidence="1">
    <location>
        <begin position="229"/>
        <end position="239"/>
    </location>
</feature>
<evidence type="ECO:0000256" key="1">
    <source>
        <dbReference type="SAM" id="MobiDB-lite"/>
    </source>
</evidence>
<dbReference type="PANTHER" id="PTHR47773">
    <property type="entry name" value="SI:DKEY-9I5.2-RELATED"/>
    <property type="match status" value="1"/>
</dbReference>
<evidence type="ECO:0000313" key="2">
    <source>
        <dbReference type="EMBL" id="KAL2079589.1"/>
    </source>
</evidence>
<evidence type="ECO:0000313" key="3">
    <source>
        <dbReference type="Proteomes" id="UP001591681"/>
    </source>
</evidence>
<sequence>MQMYMLEGVSRWNMGRAKEAVDVEGSSNLRIFDVRLMSLLNSLSQRVLGYALVPDFTPPGKPTGECIAAEYLLAQTNRGDLLAPSQVSEVPLQVLDEEDEPDHTINIHDIIWPSAEIGAGGDPGAVEGDAEAAGGHPGAVEGDAGAAGGDPGAVEGDAEAAGDIEHGPLATETSQCDSRGVVGWRAVDDLAAYLVGLNREITALSAKEEAEIVRLYSALDSMDKAPSRKRHECLEDRGGHPGSRVALLLDNKRQRDNRPKDTKGKTLPIPQSIVSVYSHIRQLLQDSRVVLAQMTLALVPVNNTTVSSWYVLLRRDKRTDRDMLLQGTVLPKQLYLAKEPLPSSNTLPAAPVRHAHEEMTFEEPENREGEAFPRQRTLAANKPAVVSPPSPPPQFPPQFGPAQPPPFQHAPPFPHALPFPYAPPFPYMPFIHAPPLQHAHQLQQPPPFPGPPPLQYAPPLQHAPPFPDAPKCLPSQPRQRTWRLNNAAKEDEELVSRGEPPRKRLSKKTYHYTCKGCGKEKNKRTGHTQLKGHWFCPASGLTLDDWRKSVGL</sequence>
<dbReference type="PANTHER" id="PTHR47773:SF1">
    <property type="entry name" value="C2H2-TYPE DOMAIN-CONTAINING PROTEIN"/>
    <property type="match status" value="1"/>
</dbReference>
<dbReference type="AlphaFoldDB" id="A0ABD1IXB8"/>
<reference evidence="2 3" key="1">
    <citation type="submission" date="2024-09" db="EMBL/GenBank/DDBJ databases">
        <title>A chromosome-level genome assembly of Gray's grenadier anchovy, Coilia grayii.</title>
        <authorList>
            <person name="Fu Z."/>
        </authorList>
    </citation>
    <scope>NUCLEOTIDE SEQUENCE [LARGE SCALE GENOMIC DNA]</scope>
    <source>
        <strain evidence="2">G4</strain>
        <tissue evidence="2">Muscle</tissue>
    </source>
</reference>